<dbReference type="EMBL" id="DYWQ01000040">
    <property type="protein sequence ID" value="HJF44639.1"/>
    <property type="molecule type" value="Genomic_DNA"/>
</dbReference>
<evidence type="ECO:0000313" key="1">
    <source>
        <dbReference type="EMBL" id="HJF44639.1"/>
    </source>
</evidence>
<organism evidence="1 2">
    <name type="scientific">Thermophilibacter provencensis</name>
    <dbReference type="NCBI Taxonomy" id="1852386"/>
    <lineage>
        <taxon>Bacteria</taxon>
        <taxon>Bacillati</taxon>
        <taxon>Actinomycetota</taxon>
        <taxon>Coriobacteriia</taxon>
        <taxon>Coriobacteriales</taxon>
        <taxon>Atopobiaceae</taxon>
        <taxon>Thermophilibacter</taxon>
    </lineage>
</organism>
<dbReference type="AlphaFoldDB" id="A0A921GF02"/>
<proteinExistence type="predicted"/>
<gene>
    <name evidence="1" type="ORF">K8U72_02485</name>
</gene>
<name>A0A921GF02_9ACTN</name>
<evidence type="ECO:0000313" key="2">
    <source>
        <dbReference type="Proteomes" id="UP000697330"/>
    </source>
</evidence>
<dbReference type="RefSeq" id="WP_273448406.1">
    <property type="nucleotide sequence ID" value="NZ_CALUGK010000042.1"/>
</dbReference>
<accession>A0A921GF02</accession>
<sequence>MSLPICLTERPASPSLRRWVALASGDIAFSPSSRSGQIAAAAASMASSSGTLAEVRG</sequence>
<comment type="caution">
    <text evidence="1">The sequence shown here is derived from an EMBL/GenBank/DDBJ whole genome shotgun (WGS) entry which is preliminary data.</text>
</comment>
<dbReference type="Proteomes" id="UP000697330">
    <property type="component" value="Unassembled WGS sequence"/>
</dbReference>
<reference evidence="1" key="1">
    <citation type="journal article" date="2021" name="PeerJ">
        <title>Extensive microbial diversity within the chicken gut microbiome revealed by metagenomics and culture.</title>
        <authorList>
            <person name="Gilroy R."/>
            <person name="Ravi A."/>
            <person name="Getino M."/>
            <person name="Pursley I."/>
            <person name="Horton D.L."/>
            <person name="Alikhan N.F."/>
            <person name="Baker D."/>
            <person name="Gharbi K."/>
            <person name="Hall N."/>
            <person name="Watson M."/>
            <person name="Adriaenssens E.M."/>
            <person name="Foster-Nyarko E."/>
            <person name="Jarju S."/>
            <person name="Secka A."/>
            <person name="Antonio M."/>
            <person name="Oren A."/>
            <person name="Chaudhuri R.R."/>
            <person name="La Ragione R."/>
            <person name="Hildebrand F."/>
            <person name="Pallen M.J."/>
        </authorList>
    </citation>
    <scope>NUCLEOTIDE SEQUENCE</scope>
    <source>
        <strain evidence="1">CHK124-7917</strain>
    </source>
</reference>
<protein>
    <submittedName>
        <fullName evidence="1">Uncharacterized protein</fullName>
    </submittedName>
</protein>
<reference evidence="1" key="2">
    <citation type="submission" date="2021-09" db="EMBL/GenBank/DDBJ databases">
        <authorList>
            <person name="Gilroy R."/>
        </authorList>
    </citation>
    <scope>NUCLEOTIDE SEQUENCE</scope>
    <source>
        <strain evidence="1">CHK124-7917</strain>
    </source>
</reference>